<evidence type="ECO:0000313" key="2">
    <source>
        <dbReference type="EMBL" id="NOI11235.1"/>
    </source>
</evidence>
<keyword evidence="1" id="KW-0175">Coiled coil</keyword>
<protein>
    <submittedName>
        <fullName evidence="2">Uncharacterized protein</fullName>
    </submittedName>
</protein>
<dbReference type="AlphaFoldDB" id="A0A7Y4B635"/>
<evidence type="ECO:0000313" key="3">
    <source>
        <dbReference type="Proteomes" id="UP000532247"/>
    </source>
</evidence>
<accession>A0A7Y4B635</accession>
<name>A0A7Y4B635_VIBAL</name>
<sequence length="71" mass="8175">MKNLDINVLSKYQGLEKMIVETDQNISRLEKTIASPHHHPVYIQNCKLALESYRRDLKCLKAAHNAKSNNV</sequence>
<dbReference type="Proteomes" id="UP000532247">
    <property type="component" value="Unassembled WGS sequence"/>
</dbReference>
<dbReference type="RefSeq" id="WP_171346153.1">
    <property type="nucleotide sequence ID" value="NZ_VTYF01000015.1"/>
</dbReference>
<proteinExistence type="predicted"/>
<comment type="caution">
    <text evidence="2">The sequence shown here is derived from an EMBL/GenBank/DDBJ whole genome shotgun (WGS) entry which is preliminary data.</text>
</comment>
<feature type="coiled-coil region" evidence="1">
    <location>
        <begin position="12"/>
        <end position="70"/>
    </location>
</feature>
<organism evidence="2 3">
    <name type="scientific">Vibrio alginolyticus</name>
    <dbReference type="NCBI Taxonomy" id="663"/>
    <lineage>
        <taxon>Bacteria</taxon>
        <taxon>Pseudomonadati</taxon>
        <taxon>Pseudomonadota</taxon>
        <taxon>Gammaproteobacteria</taxon>
        <taxon>Vibrionales</taxon>
        <taxon>Vibrionaceae</taxon>
        <taxon>Vibrio</taxon>
    </lineage>
</organism>
<gene>
    <name evidence="2" type="ORF">F0254_20580</name>
</gene>
<dbReference type="EMBL" id="VTYF01000015">
    <property type="protein sequence ID" value="NOI11235.1"/>
    <property type="molecule type" value="Genomic_DNA"/>
</dbReference>
<evidence type="ECO:0000256" key="1">
    <source>
        <dbReference type="SAM" id="Coils"/>
    </source>
</evidence>
<reference evidence="2 3" key="1">
    <citation type="submission" date="2019-09" db="EMBL/GenBank/DDBJ databases">
        <title>Draft genome sequencing and comparative genomics of hatchery-associated Vibrios.</title>
        <authorList>
            <person name="Kehlet-Delgado H."/>
            <person name="Mueller R.S."/>
        </authorList>
    </citation>
    <scope>NUCLEOTIDE SEQUENCE [LARGE SCALE GENOMIC DNA]</scope>
    <source>
        <strain evidence="2 3">081416A</strain>
    </source>
</reference>